<feature type="domain" description="NADP-dependent oxidoreductase" evidence="2">
    <location>
        <begin position="16"/>
        <end position="297"/>
    </location>
</feature>
<dbReference type="InterPro" id="IPR036812">
    <property type="entry name" value="NAD(P)_OxRdtase_dom_sf"/>
</dbReference>
<dbReference type="EMBL" id="CADCWM010000715">
    <property type="protein sequence ID" value="CAA9577501.1"/>
    <property type="molecule type" value="Genomic_DNA"/>
</dbReference>
<protein>
    <recommendedName>
        <fullName evidence="2">NADP-dependent oxidoreductase domain-containing protein</fullName>
    </recommendedName>
</protein>
<dbReference type="InterPro" id="IPR018170">
    <property type="entry name" value="Aldo/ket_reductase_CS"/>
</dbReference>
<dbReference type="Pfam" id="PF00248">
    <property type="entry name" value="Aldo_ket_red"/>
    <property type="match status" value="1"/>
</dbReference>
<dbReference type="SUPFAM" id="SSF51430">
    <property type="entry name" value="NAD(P)-linked oxidoreductase"/>
    <property type="match status" value="1"/>
</dbReference>
<dbReference type="PANTHER" id="PTHR43364">
    <property type="entry name" value="NADH-SPECIFIC METHYLGLYOXAL REDUCTASE-RELATED"/>
    <property type="match status" value="1"/>
</dbReference>
<keyword evidence="1" id="KW-0560">Oxidoreductase</keyword>
<dbReference type="GO" id="GO:0005829">
    <property type="term" value="C:cytosol"/>
    <property type="evidence" value="ECO:0007669"/>
    <property type="project" value="TreeGrafter"/>
</dbReference>
<accession>A0A6J4VF12</accession>
<evidence type="ECO:0000313" key="3">
    <source>
        <dbReference type="EMBL" id="CAA9577501.1"/>
    </source>
</evidence>
<organism evidence="3">
    <name type="scientific">uncultured Thermomicrobiales bacterium</name>
    <dbReference type="NCBI Taxonomy" id="1645740"/>
    <lineage>
        <taxon>Bacteria</taxon>
        <taxon>Pseudomonadati</taxon>
        <taxon>Thermomicrobiota</taxon>
        <taxon>Thermomicrobia</taxon>
        <taxon>Thermomicrobiales</taxon>
        <taxon>environmental samples</taxon>
    </lineage>
</organism>
<dbReference type="GO" id="GO:0016491">
    <property type="term" value="F:oxidoreductase activity"/>
    <property type="evidence" value="ECO:0007669"/>
    <property type="project" value="UniProtKB-KW"/>
</dbReference>
<reference evidence="3" key="1">
    <citation type="submission" date="2020-02" db="EMBL/GenBank/DDBJ databases">
        <authorList>
            <person name="Meier V. D."/>
        </authorList>
    </citation>
    <scope>NUCLEOTIDE SEQUENCE</scope>
    <source>
        <strain evidence="3">AVDCRST_MAG88</strain>
    </source>
</reference>
<proteinExistence type="predicted"/>
<dbReference type="CDD" id="cd19085">
    <property type="entry name" value="AKR_AKR11B3"/>
    <property type="match status" value="1"/>
</dbReference>
<dbReference type="PROSITE" id="PS00062">
    <property type="entry name" value="ALDOKETO_REDUCTASE_2"/>
    <property type="match status" value="1"/>
</dbReference>
<dbReference type="PRINTS" id="PR00069">
    <property type="entry name" value="ALDKETRDTASE"/>
</dbReference>
<gene>
    <name evidence="3" type="ORF">AVDCRST_MAG88-2960</name>
</gene>
<dbReference type="AlphaFoldDB" id="A0A6J4VF12"/>
<dbReference type="PANTHER" id="PTHR43364:SF4">
    <property type="entry name" value="NAD(P)-LINKED OXIDOREDUCTASE SUPERFAMILY PROTEIN"/>
    <property type="match status" value="1"/>
</dbReference>
<dbReference type="InterPro" id="IPR020471">
    <property type="entry name" value="AKR"/>
</dbReference>
<evidence type="ECO:0000256" key="1">
    <source>
        <dbReference type="ARBA" id="ARBA00023002"/>
    </source>
</evidence>
<dbReference type="InterPro" id="IPR050523">
    <property type="entry name" value="AKR_Detox_Biosynth"/>
</dbReference>
<dbReference type="Gene3D" id="3.20.20.100">
    <property type="entry name" value="NADP-dependent oxidoreductase domain"/>
    <property type="match status" value="1"/>
</dbReference>
<sequence length="336" mass="37253">MERRQLGASGVAVSTVGLGTWPMSGQWWGEADDATSVRTIHRALDLGINLIDTAEGYGQGHAEEVVGRALAGRRHEATIADKVAPNHLEPAAIRVAFEGSCRRMGTDHIDVYFVHWPNIDVPIAEIMGEMERLREEGKIRAIGVSNFTAAEMAEAGRWGRIDVLQPPYNLFWRQIERDEVPYCREHNIGIMTYSSLAQGLLTGTLSRETRFAEGDKRPTTVLFQPERYARCLDAVEQMRPVAAKYGKTLAQTAIAWVAGRPGVSTALLGARTPAEIEENAGGVGWALADADLTLLDSYARPVAEGLSPYPDMFHNWRQSELQRRRYERSGRLPQEA</sequence>
<dbReference type="InterPro" id="IPR023210">
    <property type="entry name" value="NADP_OxRdtase_dom"/>
</dbReference>
<evidence type="ECO:0000259" key="2">
    <source>
        <dbReference type="Pfam" id="PF00248"/>
    </source>
</evidence>
<name>A0A6J4VF12_9BACT</name>